<dbReference type="RefSeq" id="WP_322879558.1">
    <property type="nucleotide sequence ID" value="NZ_JAVMIP010000027.1"/>
</dbReference>
<dbReference type="EMBL" id="JAVMIP010000027">
    <property type="protein sequence ID" value="MDS3862352.1"/>
    <property type="molecule type" value="Genomic_DNA"/>
</dbReference>
<gene>
    <name evidence="1" type="ORF">RIF25_16255</name>
</gene>
<dbReference type="InterPro" id="IPR002636">
    <property type="entry name" value="DUF29"/>
</dbReference>
<name>A0AAE4FW36_9CYAN</name>
<comment type="caution">
    <text evidence="1">The sequence shown here is derived from an EMBL/GenBank/DDBJ whole genome shotgun (WGS) entry which is preliminary data.</text>
</comment>
<protein>
    <submittedName>
        <fullName evidence="1">DUF29 domain-containing protein</fullName>
    </submittedName>
</protein>
<organism evidence="1 2">
    <name type="scientific">Pseudocalidococcus azoricus BACA0444</name>
    <dbReference type="NCBI Taxonomy" id="2918990"/>
    <lineage>
        <taxon>Bacteria</taxon>
        <taxon>Bacillati</taxon>
        <taxon>Cyanobacteriota</taxon>
        <taxon>Cyanophyceae</taxon>
        <taxon>Acaryochloridales</taxon>
        <taxon>Thermosynechococcaceae</taxon>
        <taxon>Pseudocalidococcus</taxon>
        <taxon>Pseudocalidococcus azoricus</taxon>
    </lineage>
</organism>
<reference evidence="2" key="1">
    <citation type="submission" date="2023-07" db="EMBL/GenBank/DDBJ databases">
        <authorList>
            <person name="Luz R."/>
            <person name="Cordeiro R."/>
            <person name="Fonseca A."/>
            <person name="Goncalves V."/>
        </authorList>
    </citation>
    <scope>NUCLEOTIDE SEQUENCE [LARGE SCALE GENOMIC DNA]</scope>
    <source>
        <strain evidence="2">BACA0444</strain>
    </source>
</reference>
<dbReference type="PANTHER" id="PTHR34235">
    <property type="entry name" value="SLR1203 PROTEIN-RELATED"/>
    <property type="match status" value="1"/>
</dbReference>
<dbReference type="Pfam" id="PF01724">
    <property type="entry name" value="DUF29"/>
    <property type="match status" value="1"/>
</dbReference>
<dbReference type="PANTHER" id="PTHR34235:SF3">
    <property type="entry name" value="SLR1203 PROTEIN"/>
    <property type="match status" value="1"/>
</dbReference>
<sequence length="160" mass="18854">MVANPSRSPAELTSVASLYEQDYLIWLEKTVGQLESQVFSELDLENLIEELSDLGKSHKNAAASYLMRICEHLLKIKYWDSEREHCYPGWRREIRNFRIELHKLLQNSPSLKRFLESEFNTQYRHGRDLFLDASNLPKELVPEQPKFTLEQALDADWFPI</sequence>
<evidence type="ECO:0000313" key="2">
    <source>
        <dbReference type="Proteomes" id="UP001268256"/>
    </source>
</evidence>
<dbReference type="AlphaFoldDB" id="A0AAE4FW36"/>
<dbReference type="Gene3D" id="1.20.1220.20">
    <property type="entry name" value="Uncharcterised protein PF01724"/>
    <property type="match status" value="1"/>
</dbReference>
<accession>A0AAE4FW36</accession>
<proteinExistence type="predicted"/>
<keyword evidence="2" id="KW-1185">Reference proteome</keyword>
<evidence type="ECO:0000313" key="1">
    <source>
        <dbReference type="EMBL" id="MDS3862352.1"/>
    </source>
</evidence>
<dbReference type="Proteomes" id="UP001268256">
    <property type="component" value="Unassembled WGS sequence"/>
</dbReference>